<proteinExistence type="predicted"/>
<evidence type="ECO:0000313" key="3">
    <source>
        <dbReference type="Proteomes" id="UP001322277"/>
    </source>
</evidence>
<dbReference type="EMBL" id="CP137308">
    <property type="protein sequence ID" value="WQF81455.1"/>
    <property type="molecule type" value="Genomic_DNA"/>
</dbReference>
<gene>
    <name evidence="2" type="ORF">CDEST_06469</name>
</gene>
<organism evidence="2 3">
    <name type="scientific">Colletotrichum destructivum</name>
    <dbReference type="NCBI Taxonomy" id="34406"/>
    <lineage>
        <taxon>Eukaryota</taxon>
        <taxon>Fungi</taxon>
        <taxon>Dikarya</taxon>
        <taxon>Ascomycota</taxon>
        <taxon>Pezizomycotina</taxon>
        <taxon>Sordariomycetes</taxon>
        <taxon>Hypocreomycetidae</taxon>
        <taxon>Glomerellales</taxon>
        <taxon>Glomerellaceae</taxon>
        <taxon>Colletotrichum</taxon>
        <taxon>Colletotrichum destructivum species complex</taxon>
    </lineage>
</organism>
<name>A0AAX4IDU7_9PEZI</name>
<dbReference type="AlphaFoldDB" id="A0AAX4IDU7"/>
<protein>
    <submittedName>
        <fullName evidence="2">Uncharacterized protein</fullName>
    </submittedName>
</protein>
<feature type="transmembrane region" description="Helical" evidence="1">
    <location>
        <begin position="68"/>
        <end position="90"/>
    </location>
</feature>
<keyword evidence="3" id="KW-1185">Reference proteome</keyword>
<keyword evidence="1" id="KW-0812">Transmembrane</keyword>
<reference evidence="3" key="1">
    <citation type="journal article" date="2023" name="bioRxiv">
        <title>Complete genome of the Medicago anthracnose fungus, Colletotrichum destructivum, reveals a mini-chromosome-like region within a core chromosome.</title>
        <authorList>
            <person name="Lapalu N."/>
            <person name="Simon A."/>
            <person name="Lu A."/>
            <person name="Plaumann P.-L."/>
            <person name="Amselem J."/>
            <person name="Pigne S."/>
            <person name="Auger A."/>
            <person name="Koch C."/>
            <person name="Dallery J.-F."/>
            <person name="O'Connell R.J."/>
        </authorList>
    </citation>
    <scope>NUCLEOTIDE SEQUENCE [LARGE SCALE GENOMIC DNA]</scope>
    <source>
        <strain evidence="3">CBS 520.97</strain>
    </source>
</reference>
<keyword evidence="1" id="KW-0472">Membrane</keyword>
<sequence length="178" mass="20415">MALPSFLTGQGPLLPACQRTSLTTGYLTRGFVASWSIWSIRRRKSPSQPGELVQPWRRGQSSPVSGPIGGVISVWLAIISAFLFHFLFFCRSFVSHRIYQPARGPYLRDAILQLETHRQECPGLRSTITRHMERRAAAAWSKRDQTGWRSPRNARSFLRMCLIIRHGHRSNRERVSKE</sequence>
<dbReference type="KEGG" id="cdet:87942972"/>
<dbReference type="Proteomes" id="UP001322277">
    <property type="component" value="Chromosome 4"/>
</dbReference>
<dbReference type="RefSeq" id="XP_062778679.1">
    <property type="nucleotide sequence ID" value="XM_062922628.1"/>
</dbReference>
<evidence type="ECO:0000313" key="2">
    <source>
        <dbReference type="EMBL" id="WQF81455.1"/>
    </source>
</evidence>
<evidence type="ECO:0000256" key="1">
    <source>
        <dbReference type="SAM" id="Phobius"/>
    </source>
</evidence>
<keyword evidence="1" id="KW-1133">Transmembrane helix</keyword>
<accession>A0AAX4IDU7</accession>
<dbReference type="GeneID" id="87942972"/>